<comment type="subcellular location">
    <subcellularLocation>
        <location evidence="1">Membrane</location>
        <topology evidence="1">Multi-pass membrane protein</topology>
    </subcellularLocation>
</comment>
<feature type="domain" description="Citrate transporter-like" evidence="8">
    <location>
        <begin position="27"/>
        <end position="550"/>
    </location>
</feature>
<comment type="caution">
    <text evidence="9">The sequence shown here is derived from an EMBL/GenBank/DDBJ whole genome shotgun (WGS) entry which is preliminary data.</text>
</comment>
<feature type="transmembrane region" description="Helical" evidence="7">
    <location>
        <begin position="556"/>
        <end position="574"/>
    </location>
</feature>
<dbReference type="InterPro" id="IPR051679">
    <property type="entry name" value="DASS-Related_Transporters"/>
</dbReference>
<evidence type="ECO:0000313" key="10">
    <source>
        <dbReference type="Proteomes" id="UP000599312"/>
    </source>
</evidence>
<evidence type="ECO:0000256" key="1">
    <source>
        <dbReference type="ARBA" id="ARBA00004141"/>
    </source>
</evidence>
<evidence type="ECO:0000259" key="8">
    <source>
        <dbReference type="Pfam" id="PF03600"/>
    </source>
</evidence>
<dbReference type="Pfam" id="PF03600">
    <property type="entry name" value="CitMHS"/>
    <property type="match status" value="1"/>
</dbReference>
<keyword evidence="6 7" id="KW-0472">Membrane</keyword>
<dbReference type="PANTHER" id="PTHR43652">
    <property type="entry name" value="BASIC AMINO ACID ANTIPORTER YFCC-RELATED"/>
    <property type="match status" value="1"/>
</dbReference>
<dbReference type="EMBL" id="JADQDO010000013">
    <property type="protein sequence ID" value="MBF9235450.1"/>
    <property type="molecule type" value="Genomic_DNA"/>
</dbReference>
<dbReference type="InterPro" id="IPR004680">
    <property type="entry name" value="Cit_transptr-like_dom"/>
</dbReference>
<dbReference type="GO" id="GO:0006813">
    <property type="term" value="P:potassium ion transport"/>
    <property type="evidence" value="ECO:0007669"/>
    <property type="project" value="InterPro"/>
</dbReference>
<organism evidence="9 10">
    <name type="scientific">Microvirga alba</name>
    <dbReference type="NCBI Taxonomy" id="2791025"/>
    <lineage>
        <taxon>Bacteria</taxon>
        <taxon>Pseudomonadati</taxon>
        <taxon>Pseudomonadota</taxon>
        <taxon>Alphaproteobacteria</taxon>
        <taxon>Hyphomicrobiales</taxon>
        <taxon>Methylobacteriaceae</taxon>
        <taxon>Microvirga</taxon>
    </lineage>
</organism>
<dbReference type="AlphaFoldDB" id="A0A931BX54"/>
<dbReference type="GO" id="GO:0055085">
    <property type="term" value="P:transmembrane transport"/>
    <property type="evidence" value="ECO:0007669"/>
    <property type="project" value="InterPro"/>
</dbReference>
<dbReference type="PANTHER" id="PTHR43652:SF2">
    <property type="entry name" value="BASIC AMINO ACID ANTIPORTER YFCC-RELATED"/>
    <property type="match status" value="1"/>
</dbReference>
<reference evidence="9" key="1">
    <citation type="submission" date="2020-11" db="EMBL/GenBank/DDBJ databases">
        <authorList>
            <person name="Kim M.K."/>
        </authorList>
    </citation>
    <scope>NUCLEOTIDE SEQUENCE</scope>
    <source>
        <strain evidence="9">BT350</strain>
    </source>
</reference>
<dbReference type="Proteomes" id="UP000599312">
    <property type="component" value="Unassembled WGS sequence"/>
</dbReference>
<evidence type="ECO:0000256" key="3">
    <source>
        <dbReference type="ARBA" id="ARBA00022692"/>
    </source>
</evidence>
<gene>
    <name evidence="9" type="ORF">I2H38_18975</name>
</gene>
<proteinExistence type="predicted"/>
<feature type="transmembrane region" description="Helical" evidence="7">
    <location>
        <begin position="12"/>
        <end position="32"/>
    </location>
</feature>
<name>A0A931BX54_9HYPH</name>
<accession>A0A931BX54</accession>
<evidence type="ECO:0000256" key="7">
    <source>
        <dbReference type="SAM" id="Phobius"/>
    </source>
</evidence>
<sequence>MGQIPSERGAVALSSIAITGLIIAAAVVLFVWNRIPVVVVAMSTALALYATGILSLNAALSGLGDPAVIFIATLFIVSAALESTGVTAWAGQLLIAKAGTESRTRLLVLTSLLVAFLTALISVNGAVAALLPVVIVMAVRLKRAPSQLLMPLVFSAHAGSMLALTGTPVNVLVSNAAAEAGLNRFGFFEFTIVGIPLLLGTIAIIILFGQRLLPERSGPTIPSDFSKHAQTLIEQYGLSSGTFQMRVRTTSPYIGVAPGSVDIGAFPGLQLVAIQQGEEGGPLRRPTVAEGDYFILRGEPEMAAAFAAQNHLAFREQHAASDLQDVLFNRSSGLAEVIIPPRSGMVGATVFPGMITQSGDLIIMAVQRQGADLGHEKIVLEAGDTLLLQGTWKALDVHLEDPNVLVVNSPELVRRQAVPMGAGAKQAIVILMVMVILLATGVVPPAIAGLLAAGAIILTGILTVEQSYRAISWTTVILVGAMMPLSTAMYETGAAALLAKTLVSLVGDAGPFALLAGLFVLTAVMGQLISNTATALIVIPIGVAAANGMGVSPRPVLMSVAVAAAASFLTPVATPTNLMVMGPGGYKFGDYWKLGLPLLLWFFVVATFYVPLIWRF</sequence>
<feature type="transmembrane region" description="Helical" evidence="7">
    <location>
        <begin position="67"/>
        <end position="91"/>
    </location>
</feature>
<keyword evidence="3 7" id="KW-0812">Transmembrane</keyword>
<evidence type="ECO:0000256" key="4">
    <source>
        <dbReference type="ARBA" id="ARBA00022737"/>
    </source>
</evidence>
<feature type="transmembrane region" description="Helical" evidence="7">
    <location>
        <begin position="594"/>
        <end position="614"/>
    </location>
</feature>
<dbReference type="InterPro" id="IPR036721">
    <property type="entry name" value="RCK_C_sf"/>
</dbReference>
<evidence type="ECO:0000313" key="9">
    <source>
        <dbReference type="EMBL" id="MBF9235450.1"/>
    </source>
</evidence>
<feature type="transmembrane region" description="Helical" evidence="7">
    <location>
        <begin position="111"/>
        <end position="136"/>
    </location>
</feature>
<evidence type="ECO:0000256" key="2">
    <source>
        <dbReference type="ARBA" id="ARBA00022448"/>
    </source>
</evidence>
<dbReference type="Gene3D" id="3.30.70.1450">
    <property type="entry name" value="Regulator of K+ conductance, C-terminal domain"/>
    <property type="match status" value="1"/>
</dbReference>
<protein>
    <submittedName>
        <fullName evidence="9">SLC13 family permease</fullName>
    </submittedName>
</protein>
<dbReference type="GO" id="GO:0005886">
    <property type="term" value="C:plasma membrane"/>
    <property type="evidence" value="ECO:0007669"/>
    <property type="project" value="TreeGrafter"/>
</dbReference>
<keyword evidence="10" id="KW-1185">Reference proteome</keyword>
<feature type="transmembrane region" description="Helical" evidence="7">
    <location>
        <begin position="470"/>
        <end position="490"/>
    </location>
</feature>
<dbReference type="SUPFAM" id="SSF116726">
    <property type="entry name" value="TrkA C-terminal domain-like"/>
    <property type="match status" value="1"/>
</dbReference>
<feature type="transmembrane region" description="Helical" evidence="7">
    <location>
        <begin position="528"/>
        <end position="549"/>
    </location>
</feature>
<feature type="transmembrane region" description="Helical" evidence="7">
    <location>
        <begin position="38"/>
        <end position="60"/>
    </location>
</feature>
<feature type="transmembrane region" description="Helical" evidence="7">
    <location>
        <begin position="187"/>
        <end position="208"/>
    </location>
</feature>
<keyword evidence="4" id="KW-0677">Repeat</keyword>
<evidence type="ECO:0000256" key="6">
    <source>
        <dbReference type="ARBA" id="ARBA00023136"/>
    </source>
</evidence>
<keyword evidence="2" id="KW-0813">Transport</keyword>
<feature type="transmembrane region" description="Helical" evidence="7">
    <location>
        <begin position="148"/>
        <end position="167"/>
    </location>
</feature>
<evidence type="ECO:0000256" key="5">
    <source>
        <dbReference type="ARBA" id="ARBA00022989"/>
    </source>
</evidence>
<keyword evidence="5 7" id="KW-1133">Transmembrane helix</keyword>
<feature type="transmembrane region" description="Helical" evidence="7">
    <location>
        <begin position="428"/>
        <end position="458"/>
    </location>
</feature>